<evidence type="ECO:0000256" key="1">
    <source>
        <dbReference type="ARBA" id="ARBA00004141"/>
    </source>
</evidence>
<reference evidence="8 9" key="1">
    <citation type="submission" date="2018-12" db="EMBL/GenBank/DDBJ databases">
        <title>Complete genome sequencing of Tabrizicola sp. K13M18.</title>
        <authorList>
            <person name="Bae J.-W."/>
        </authorList>
    </citation>
    <scope>NUCLEOTIDE SEQUENCE [LARGE SCALE GENOMIC DNA]</scope>
    <source>
        <strain evidence="8 9">K13M18</strain>
    </source>
</reference>
<dbReference type="GO" id="GO:0016020">
    <property type="term" value="C:membrane"/>
    <property type="evidence" value="ECO:0007669"/>
    <property type="project" value="UniProtKB-SubCell"/>
</dbReference>
<comment type="similarity">
    <text evidence="2">Belongs to the autoinducer-2 exporter (AI-2E) (TC 2.A.86) family.</text>
</comment>
<gene>
    <name evidence="8" type="ORF">EI545_06335</name>
</gene>
<keyword evidence="3 7" id="KW-0812">Transmembrane</keyword>
<organism evidence="8 9">
    <name type="scientific">Tabrizicola piscis</name>
    <dbReference type="NCBI Taxonomy" id="2494374"/>
    <lineage>
        <taxon>Bacteria</taxon>
        <taxon>Pseudomonadati</taxon>
        <taxon>Pseudomonadota</taxon>
        <taxon>Alphaproteobacteria</taxon>
        <taxon>Rhodobacterales</taxon>
        <taxon>Paracoccaceae</taxon>
        <taxon>Tabrizicola</taxon>
    </lineage>
</organism>
<dbReference type="EMBL" id="CP034328">
    <property type="protein sequence ID" value="AZL58481.1"/>
    <property type="molecule type" value="Genomic_DNA"/>
</dbReference>
<evidence type="ECO:0000256" key="6">
    <source>
        <dbReference type="SAM" id="MobiDB-lite"/>
    </source>
</evidence>
<evidence type="ECO:0000256" key="5">
    <source>
        <dbReference type="ARBA" id="ARBA00023136"/>
    </source>
</evidence>
<keyword evidence="5 7" id="KW-0472">Membrane</keyword>
<accession>A0A3S8U4G0</accession>
<dbReference type="GO" id="GO:0055085">
    <property type="term" value="P:transmembrane transport"/>
    <property type="evidence" value="ECO:0007669"/>
    <property type="project" value="TreeGrafter"/>
</dbReference>
<dbReference type="RefSeq" id="WP_125324682.1">
    <property type="nucleotide sequence ID" value="NZ_CP034328.1"/>
</dbReference>
<dbReference type="AlphaFoldDB" id="A0A3S8U4G0"/>
<feature type="transmembrane region" description="Helical" evidence="7">
    <location>
        <begin position="302"/>
        <end position="332"/>
    </location>
</feature>
<evidence type="ECO:0000313" key="8">
    <source>
        <dbReference type="EMBL" id="AZL58481.1"/>
    </source>
</evidence>
<dbReference type="PANTHER" id="PTHR21716">
    <property type="entry name" value="TRANSMEMBRANE PROTEIN"/>
    <property type="match status" value="1"/>
</dbReference>
<proteinExistence type="inferred from homology"/>
<comment type="subcellular location">
    <subcellularLocation>
        <location evidence="1">Membrane</location>
        <topology evidence="1">Multi-pass membrane protein</topology>
    </subcellularLocation>
</comment>
<dbReference type="KEGG" id="taw:EI545_06335"/>
<dbReference type="OrthoDB" id="5792512at2"/>
<dbReference type="Pfam" id="PF01594">
    <property type="entry name" value="AI-2E_transport"/>
    <property type="match status" value="1"/>
</dbReference>
<dbReference type="Proteomes" id="UP000282002">
    <property type="component" value="Chromosome"/>
</dbReference>
<dbReference type="InterPro" id="IPR002549">
    <property type="entry name" value="AI-2E-like"/>
</dbReference>
<keyword evidence="9" id="KW-1185">Reference proteome</keyword>
<feature type="transmembrane region" description="Helical" evidence="7">
    <location>
        <begin position="226"/>
        <end position="259"/>
    </location>
</feature>
<protein>
    <submittedName>
        <fullName evidence="8">AI-2E family transporter</fullName>
    </submittedName>
</protein>
<feature type="region of interest" description="Disordered" evidence="6">
    <location>
        <begin position="357"/>
        <end position="405"/>
    </location>
</feature>
<evidence type="ECO:0000256" key="3">
    <source>
        <dbReference type="ARBA" id="ARBA00022692"/>
    </source>
</evidence>
<evidence type="ECO:0000256" key="7">
    <source>
        <dbReference type="SAM" id="Phobius"/>
    </source>
</evidence>
<evidence type="ECO:0000313" key="9">
    <source>
        <dbReference type="Proteomes" id="UP000282002"/>
    </source>
</evidence>
<evidence type="ECO:0000256" key="4">
    <source>
        <dbReference type="ARBA" id="ARBA00022989"/>
    </source>
</evidence>
<feature type="transmembrane region" description="Helical" evidence="7">
    <location>
        <begin position="145"/>
        <end position="167"/>
    </location>
</feature>
<feature type="transmembrane region" description="Helical" evidence="7">
    <location>
        <begin position="266"/>
        <end position="282"/>
    </location>
</feature>
<name>A0A3S8U4G0_9RHOB</name>
<dbReference type="PANTHER" id="PTHR21716:SF64">
    <property type="entry name" value="AI-2 TRANSPORT PROTEIN TQSA"/>
    <property type="match status" value="1"/>
</dbReference>
<evidence type="ECO:0000256" key="2">
    <source>
        <dbReference type="ARBA" id="ARBA00009773"/>
    </source>
</evidence>
<feature type="transmembrane region" description="Helical" evidence="7">
    <location>
        <begin position="55"/>
        <end position="80"/>
    </location>
</feature>
<keyword evidence="4 7" id="KW-1133">Transmembrane helix</keyword>
<sequence>MALPIRDQIRYWGIVAVVFLLLLWFLGNVLLPFLVGGAIAYFLDPVADRLERAGLSRVAATTVISLAALVLVILLVLAVIPTLVNQLTALVNAAPDIAKRLQEFLLARFPDLADSTSTIRQTLAEIGAAIQARGAELANGLLSSALGVISAIVFIVVVPVVAFYLLLDWDKMVQRIDSMLPLDHAPTIRRLGREVDAVLAGFVRGQVSVCLTLGTFYAVALMAAGLQFGLVVGAIAGAITFIPYVGSIIGGTLAVGLALFQFWGDWVQIGIIAAIFAFGQFIEGNVLTPRLVGKSVGLHPVWLLFALSAFGSVFGFVGMLIAVPVAAAIGVLTRFGVQQYQSSLLYRGTASKAEAKAKADAGTEGAGTEGVGAEVVRSEPEPKPQTPAAKPRRSRKSTATGGDGA</sequence>
<feature type="transmembrane region" description="Helical" evidence="7">
    <location>
        <begin position="12"/>
        <end position="43"/>
    </location>
</feature>